<accession>A0A9P8AFN4</accession>
<gene>
    <name evidence="8" type="ORF">E1B28_001683</name>
</gene>
<comment type="caution">
    <text evidence="8">The sequence shown here is derived from an EMBL/GenBank/DDBJ whole genome shotgun (WGS) entry which is preliminary data.</text>
</comment>
<evidence type="ECO:0000256" key="6">
    <source>
        <dbReference type="PIRSR" id="PIRSR602403-1"/>
    </source>
</evidence>
<keyword evidence="5 6" id="KW-0408">Iron</keyword>
<dbReference type="RefSeq" id="XP_043016352.1">
    <property type="nucleotide sequence ID" value="XM_043147639.1"/>
</dbReference>
<dbReference type="PROSITE" id="PS00086">
    <property type="entry name" value="CYTOCHROME_P450"/>
    <property type="match status" value="1"/>
</dbReference>
<dbReference type="PRINTS" id="PR00465">
    <property type="entry name" value="EP450IV"/>
</dbReference>
<dbReference type="InterPro" id="IPR036396">
    <property type="entry name" value="Cyt_P450_sf"/>
</dbReference>
<sequence length="162" mass="18391">MGKMRKLDSFLKESHRVSSSGAFGVFRKPTKDFIFSNGVLVPAGTFMVTAPFASAFDEKNYLNPSEFDGFRFYRMREKEGESLKHQMVTPELTFVNFGLGSHACPGRFFAVNELKALVSHTLLNYDIKLDEKDNKLERNDFSGHAIASRRVEILFRKRAAAL</sequence>
<evidence type="ECO:0000256" key="3">
    <source>
        <dbReference type="ARBA" id="ARBA00022723"/>
    </source>
</evidence>
<dbReference type="KEGG" id="more:E1B28_001683"/>
<evidence type="ECO:0000256" key="4">
    <source>
        <dbReference type="ARBA" id="ARBA00023002"/>
    </source>
</evidence>
<feature type="binding site" description="axial binding residue" evidence="6">
    <location>
        <position position="104"/>
    </location>
    <ligand>
        <name>heme</name>
        <dbReference type="ChEBI" id="CHEBI:30413"/>
    </ligand>
    <ligandPart>
        <name>Fe</name>
        <dbReference type="ChEBI" id="CHEBI:18248"/>
    </ligandPart>
</feature>
<dbReference type="GO" id="GO:0004497">
    <property type="term" value="F:monooxygenase activity"/>
    <property type="evidence" value="ECO:0007669"/>
    <property type="project" value="UniProtKB-KW"/>
</dbReference>
<evidence type="ECO:0000256" key="7">
    <source>
        <dbReference type="RuleBase" id="RU000461"/>
    </source>
</evidence>
<keyword evidence="9" id="KW-1185">Reference proteome</keyword>
<dbReference type="GO" id="GO:0005506">
    <property type="term" value="F:iron ion binding"/>
    <property type="evidence" value="ECO:0007669"/>
    <property type="project" value="InterPro"/>
</dbReference>
<dbReference type="AlphaFoldDB" id="A0A9P8AFN4"/>
<keyword evidence="7" id="KW-0503">Monooxygenase</keyword>
<dbReference type="InterPro" id="IPR002403">
    <property type="entry name" value="Cyt_P450_E_grp-IV"/>
</dbReference>
<name>A0A9P8AFN4_9AGAR</name>
<dbReference type="EMBL" id="CM032181">
    <property type="protein sequence ID" value="KAG7099882.1"/>
    <property type="molecule type" value="Genomic_DNA"/>
</dbReference>
<keyword evidence="4 7" id="KW-0560">Oxidoreductase</keyword>
<dbReference type="SUPFAM" id="SSF48264">
    <property type="entry name" value="Cytochrome P450"/>
    <property type="match status" value="1"/>
</dbReference>
<evidence type="ECO:0000313" key="9">
    <source>
        <dbReference type="Proteomes" id="UP001049176"/>
    </source>
</evidence>
<keyword evidence="3 6" id="KW-0479">Metal-binding</keyword>
<evidence type="ECO:0000256" key="1">
    <source>
        <dbReference type="ARBA" id="ARBA00001971"/>
    </source>
</evidence>
<comment type="similarity">
    <text evidence="2 7">Belongs to the cytochrome P450 family.</text>
</comment>
<dbReference type="Proteomes" id="UP001049176">
    <property type="component" value="Chromosome 1"/>
</dbReference>
<evidence type="ECO:0000313" key="8">
    <source>
        <dbReference type="EMBL" id="KAG7099882.1"/>
    </source>
</evidence>
<dbReference type="InterPro" id="IPR017972">
    <property type="entry name" value="Cyt_P450_CS"/>
</dbReference>
<evidence type="ECO:0008006" key="10">
    <source>
        <dbReference type="Google" id="ProtNLM"/>
    </source>
</evidence>
<dbReference type="PANTHER" id="PTHR46206">
    <property type="entry name" value="CYTOCHROME P450"/>
    <property type="match status" value="1"/>
</dbReference>
<dbReference type="InterPro" id="IPR001128">
    <property type="entry name" value="Cyt_P450"/>
</dbReference>
<dbReference type="OrthoDB" id="3248974at2759"/>
<dbReference type="Gene3D" id="1.10.630.10">
    <property type="entry name" value="Cytochrome P450"/>
    <property type="match status" value="1"/>
</dbReference>
<dbReference type="GO" id="GO:0016705">
    <property type="term" value="F:oxidoreductase activity, acting on paired donors, with incorporation or reduction of molecular oxygen"/>
    <property type="evidence" value="ECO:0007669"/>
    <property type="project" value="InterPro"/>
</dbReference>
<protein>
    <recommendedName>
        <fullName evidence="10">Cytochrome P450</fullName>
    </recommendedName>
</protein>
<evidence type="ECO:0000256" key="2">
    <source>
        <dbReference type="ARBA" id="ARBA00010617"/>
    </source>
</evidence>
<keyword evidence="6 7" id="KW-0349">Heme</keyword>
<dbReference type="Pfam" id="PF00067">
    <property type="entry name" value="p450"/>
    <property type="match status" value="1"/>
</dbReference>
<comment type="cofactor">
    <cofactor evidence="1 6">
        <name>heme</name>
        <dbReference type="ChEBI" id="CHEBI:30413"/>
    </cofactor>
</comment>
<evidence type="ECO:0000256" key="5">
    <source>
        <dbReference type="ARBA" id="ARBA00023004"/>
    </source>
</evidence>
<organism evidence="8 9">
    <name type="scientific">Marasmius oreades</name>
    <name type="common">fairy-ring Marasmius</name>
    <dbReference type="NCBI Taxonomy" id="181124"/>
    <lineage>
        <taxon>Eukaryota</taxon>
        <taxon>Fungi</taxon>
        <taxon>Dikarya</taxon>
        <taxon>Basidiomycota</taxon>
        <taxon>Agaricomycotina</taxon>
        <taxon>Agaricomycetes</taxon>
        <taxon>Agaricomycetidae</taxon>
        <taxon>Agaricales</taxon>
        <taxon>Marasmiineae</taxon>
        <taxon>Marasmiaceae</taxon>
        <taxon>Marasmius</taxon>
    </lineage>
</organism>
<dbReference type="CDD" id="cd11041">
    <property type="entry name" value="CYP503A1-like"/>
    <property type="match status" value="1"/>
</dbReference>
<reference evidence="8" key="1">
    <citation type="journal article" date="2021" name="Genome Biol. Evol.">
        <title>The assembled and annotated genome of the fairy-ring fungus Marasmius oreades.</title>
        <authorList>
            <person name="Hiltunen M."/>
            <person name="Ament-Velasquez S.L."/>
            <person name="Johannesson H."/>
        </authorList>
    </citation>
    <scope>NUCLEOTIDE SEQUENCE</scope>
    <source>
        <strain evidence="8">03SP1</strain>
    </source>
</reference>
<proteinExistence type="inferred from homology"/>
<dbReference type="GO" id="GO:0020037">
    <property type="term" value="F:heme binding"/>
    <property type="evidence" value="ECO:0007669"/>
    <property type="project" value="InterPro"/>
</dbReference>
<dbReference type="GeneID" id="66070759"/>